<name>A0A0G0KBV4_9BACT</name>
<evidence type="ECO:0000313" key="3">
    <source>
        <dbReference type="Proteomes" id="UP000034591"/>
    </source>
</evidence>
<dbReference type="SUPFAM" id="SSF53448">
    <property type="entry name" value="Nucleotide-diphospho-sugar transferases"/>
    <property type="match status" value="1"/>
</dbReference>
<dbReference type="AlphaFoldDB" id="A0A0G0KBV4"/>
<dbReference type="InterPro" id="IPR029044">
    <property type="entry name" value="Nucleotide-diphossugar_trans"/>
</dbReference>
<keyword evidence="2" id="KW-0808">Transferase</keyword>
<dbReference type="GO" id="GO:0016740">
    <property type="term" value="F:transferase activity"/>
    <property type="evidence" value="ECO:0007669"/>
    <property type="project" value="UniProtKB-KW"/>
</dbReference>
<accession>A0A0G0KBV4</accession>
<feature type="domain" description="Glycosyltransferase 2-like" evidence="1">
    <location>
        <begin position="11"/>
        <end position="169"/>
    </location>
</feature>
<dbReference type="EMBL" id="LBTI01000002">
    <property type="protein sequence ID" value="KKQ38076.1"/>
    <property type="molecule type" value="Genomic_DNA"/>
</dbReference>
<evidence type="ECO:0000313" key="2">
    <source>
        <dbReference type="EMBL" id="KKQ38076.1"/>
    </source>
</evidence>
<dbReference type="Proteomes" id="UP000034591">
    <property type="component" value="Unassembled WGS sequence"/>
</dbReference>
<proteinExistence type="predicted"/>
<gene>
    <name evidence="2" type="ORF">US53_C0002G0011</name>
</gene>
<protein>
    <submittedName>
        <fullName evidence="2">Glycosyl transferase, family 2</fullName>
    </submittedName>
</protein>
<organism evidence="2 3">
    <name type="scientific">Candidatus Woesebacteria bacterium GW2011_GWA1_37_7</name>
    <dbReference type="NCBI Taxonomy" id="1618545"/>
    <lineage>
        <taxon>Bacteria</taxon>
        <taxon>Candidatus Woeseibacteriota</taxon>
    </lineage>
</organism>
<comment type="caution">
    <text evidence="2">The sequence shown here is derived from an EMBL/GenBank/DDBJ whole genome shotgun (WGS) entry which is preliminary data.</text>
</comment>
<dbReference type="Pfam" id="PF00535">
    <property type="entry name" value="Glycos_transf_2"/>
    <property type="match status" value="1"/>
</dbReference>
<dbReference type="CDD" id="cd04186">
    <property type="entry name" value="GT_2_like_c"/>
    <property type="match status" value="1"/>
</dbReference>
<dbReference type="Gene3D" id="3.90.550.10">
    <property type="entry name" value="Spore Coat Polysaccharide Biosynthesis Protein SpsA, Chain A"/>
    <property type="match status" value="1"/>
</dbReference>
<dbReference type="STRING" id="1618545.US53_C0002G0011"/>
<sequence>MTEINEKLTVSVVIPNYNGEGLLRKNLGYLIKAYKRKENCIEEIILVDDASQDSSVEFAKRNFPEIKLIKHKINRGFACTSNTGVRSAKSKLICLLNNDVIVQDNFLEAALHHFRNNQIFGVSLHEKGYGWAKAKFESGFINHKGMKASDDVENTFWISGGSGVFRKSYWLKLGGFDDKLFKFYWEDIDLSYRALKRGYKLVWEPKAKVIHEHESTTSKTFSKTKLTRMQEINQLVFIWKNLTSANLFRKHLVGLFSRISRHPGYLIIFLGALTKTRKIIRARKREKKETSVSDEAIFVKFSGN</sequence>
<evidence type="ECO:0000259" key="1">
    <source>
        <dbReference type="Pfam" id="PF00535"/>
    </source>
</evidence>
<dbReference type="InterPro" id="IPR001173">
    <property type="entry name" value="Glyco_trans_2-like"/>
</dbReference>
<reference evidence="2 3" key="1">
    <citation type="journal article" date="2015" name="Nature">
        <title>rRNA introns, odd ribosomes, and small enigmatic genomes across a large radiation of phyla.</title>
        <authorList>
            <person name="Brown C.T."/>
            <person name="Hug L.A."/>
            <person name="Thomas B.C."/>
            <person name="Sharon I."/>
            <person name="Castelle C.J."/>
            <person name="Singh A."/>
            <person name="Wilkins M.J."/>
            <person name="Williams K.H."/>
            <person name="Banfield J.F."/>
        </authorList>
    </citation>
    <scope>NUCLEOTIDE SEQUENCE [LARGE SCALE GENOMIC DNA]</scope>
</reference>
<dbReference type="PANTHER" id="PTHR43179">
    <property type="entry name" value="RHAMNOSYLTRANSFERASE WBBL"/>
    <property type="match status" value="1"/>
</dbReference>
<dbReference type="PANTHER" id="PTHR43179:SF7">
    <property type="entry name" value="RHAMNOSYLTRANSFERASE WBBL"/>
    <property type="match status" value="1"/>
</dbReference>